<name>A0A6A5FVC5_CAERE</name>
<protein>
    <submittedName>
        <fullName evidence="1">Uncharacterized protein</fullName>
    </submittedName>
</protein>
<dbReference type="KEGG" id="crq:GCK72_022932"/>
<sequence>MFYKDGSKSIILPKEIVRNLTEKEIKQLLQNHIVRQDESGGLQALPERAMEVQQQEENFTREEALLNELIDTIKEFHKLKKNNRLKYGINTKFNNRY</sequence>
<organism evidence="1 2">
    <name type="scientific">Caenorhabditis remanei</name>
    <name type="common">Caenorhabditis vulgaris</name>
    <dbReference type="NCBI Taxonomy" id="31234"/>
    <lineage>
        <taxon>Eukaryota</taxon>
        <taxon>Metazoa</taxon>
        <taxon>Ecdysozoa</taxon>
        <taxon>Nematoda</taxon>
        <taxon>Chromadorea</taxon>
        <taxon>Rhabditida</taxon>
        <taxon>Rhabditina</taxon>
        <taxon>Rhabditomorpha</taxon>
        <taxon>Rhabditoidea</taxon>
        <taxon>Rhabditidae</taxon>
        <taxon>Peloderinae</taxon>
        <taxon>Caenorhabditis</taxon>
    </lineage>
</organism>
<accession>A0A6A5FVC5</accession>
<dbReference type="EMBL" id="WUAV01000006">
    <property type="protein sequence ID" value="KAF1746476.1"/>
    <property type="molecule type" value="Genomic_DNA"/>
</dbReference>
<dbReference type="AlphaFoldDB" id="A0A6A5FVC5"/>
<dbReference type="Proteomes" id="UP000483820">
    <property type="component" value="Chromosome X"/>
</dbReference>
<evidence type="ECO:0000313" key="1">
    <source>
        <dbReference type="EMBL" id="KAF1746476.1"/>
    </source>
</evidence>
<dbReference type="CTD" id="9798541"/>
<evidence type="ECO:0000313" key="2">
    <source>
        <dbReference type="Proteomes" id="UP000483820"/>
    </source>
</evidence>
<dbReference type="GeneID" id="9798541"/>
<proteinExistence type="predicted"/>
<reference evidence="1 2" key="1">
    <citation type="submission" date="2019-12" db="EMBL/GenBank/DDBJ databases">
        <title>Chromosome-level assembly of the Caenorhabditis remanei genome.</title>
        <authorList>
            <person name="Teterina A.A."/>
            <person name="Willis J.H."/>
            <person name="Phillips P.C."/>
        </authorList>
    </citation>
    <scope>NUCLEOTIDE SEQUENCE [LARGE SCALE GENOMIC DNA]</scope>
    <source>
        <strain evidence="1 2">PX506</strain>
        <tissue evidence="1">Whole organism</tissue>
    </source>
</reference>
<gene>
    <name evidence="1" type="ORF">GCK72_022932</name>
</gene>
<comment type="caution">
    <text evidence="1">The sequence shown here is derived from an EMBL/GenBank/DDBJ whole genome shotgun (WGS) entry which is preliminary data.</text>
</comment>
<dbReference type="RefSeq" id="XP_003102900.2">
    <property type="nucleotide sequence ID" value="XM_003102852.2"/>
</dbReference>